<dbReference type="Pfam" id="PF13426">
    <property type="entry name" value="PAS_9"/>
    <property type="match status" value="1"/>
</dbReference>
<evidence type="ECO:0000259" key="14">
    <source>
        <dbReference type="PROSITE" id="PS50112"/>
    </source>
</evidence>
<name>A0A3E3E0X1_9FIRM</name>
<dbReference type="SUPFAM" id="SSF55785">
    <property type="entry name" value="PYP-like sensor domain (PAS domain)"/>
    <property type="match status" value="1"/>
</dbReference>
<dbReference type="PROSITE" id="PS50113">
    <property type="entry name" value="PAC"/>
    <property type="match status" value="1"/>
</dbReference>
<dbReference type="FunFam" id="3.30.565.10:FF:000006">
    <property type="entry name" value="Sensor histidine kinase WalK"/>
    <property type="match status" value="1"/>
</dbReference>
<keyword evidence="11" id="KW-0175">Coiled coil</keyword>
<evidence type="ECO:0000256" key="10">
    <source>
        <dbReference type="PROSITE-ProRule" id="PRU00169"/>
    </source>
</evidence>
<dbReference type="NCBIfam" id="TIGR00229">
    <property type="entry name" value="sensory_box"/>
    <property type="match status" value="1"/>
</dbReference>
<dbReference type="InterPro" id="IPR000014">
    <property type="entry name" value="PAS"/>
</dbReference>
<dbReference type="SMART" id="SM00086">
    <property type="entry name" value="PAC"/>
    <property type="match status" value="2"/>
</dbReference>
<dbReference type="EMBL" id="QUSM01000002">
    <property type="protein sequence ID" value="RGD74986.1"/>
    <property type="molecule type" value="Genomic_DNA"/>
</dbReference>
<dbReference type="AlphaFoldDB" id="A0A3E3E0X1"/>
<keyword evidence="7" id="KW-0418">Kinase</keyword>
<dbReference type="InterPro" id="IPR011006">
    <property type="entry name" value="CheY-like_superfamily"/>
</dbReference>
<gene>
    <name evidence="16" type="ORF">DW687_01305</name>
</gene>
<dbReference type="Gene3D" id="1.10.287.130">
    <property type="match status" value="1"/>
</dbReference>
<evidence type="ECO:0000256" key="11">
    <source>
        <dbReference type="SAM" id="Coils"/>
    </source>
</evidence>
<dbReference type="InterPro" id="IPR005467">
    <property type="entry name" value="His_kinase_dom"/>
</dbReference>
<dbReference type="InterPro" id="IPR013655">
    <property type="entry name" value="PAS_fold_3"/>
</dbReference>
<keyword evidence="8" id="KW-0902">Two-component regulatory system</keyword>
<dbReference type="PANTHER" id="PTHR45339:SF1">
    <property type="entry name" value="HYBRID SIGNAL TRANSDUCTION HISTIDINE KINASE J"/>
    <property type="match status" value="1"/>
</dbReference>
<dbReference type="InterPro" id="IPR001610">
    <property type="entry name" value="PAC"/>
</dbReference>
<evidence type="ECO:0000256" key="5">
    <source>
        <dbReference type="ARBA" id="ARBA00022553"/>
    </source>
</evidence>
<dbReference type="SMART" id="SM00388">
    <property type="entry name" value="HisKA"/>
    <property type="match status" value="1"/>
</dbReference>
<dbReference type="SMART" id="SM00448">
    <property type="entry name" value="REC"/>
    <property type="match status" value="1"/>
</dbReference>
<dbReference type="Gene3D" id="3.30.450.20">
    <property type="entry name" value="PAS domain"/>
    <property type="match status" value="2"/>
</dbReference>
<dbReference type="PROSITE" id="PS50110">
    <property type="entry name" value="RESPONSE_REGULATORY"/>
    <property type="match status" value="1"/>
</dbReference>
<dbReference type="PANTHER" id="PTHR45339">
    <property type="entry name" value="HYBRID SIGNAL TRANSDUCTION HISTIDINE KINASE J"/>
    <property type="match status" value="1"/>
</dbReference>
<dbReference type="PRINTS" id="PR00344">
    <property type="entry name" value="BCTRLSENSOR"/>
</dbReference>
<dbReference type="SUPFAM" id="SSF55874">
    <property type="entry name" value="ATPase domain of HSP90 chaperone/DNA topoisomerase II/histidine kinase"/>
    <property type="match status" value="1"/>
</dbReference>
<evidence type="ECO:0000259" key="12">
    <source>
        <dbReference type="PROSITE" id="PS50109"/>
    </source>
</evidence>
<dbReference type="CDD" id="cd00082">
    <property type="entry name" value="HisKA"/>
    <property type="match status" value="1"/>
</dbReference>
<evidence type="ECO:0000256" key="3">
    <source>
        <dbReference type="ARBA" id="ARBA00012438"/>
    </source>
</evidence>
<proteinExistence type="predicted"/>
<dbReference type="InterPro" id="IPR003661">
    <property type="entry name" value="HisK_dim/P_dom"/>
</dbReference>
<dbReference type="GO" id="GO:0000155">
    <property type="term" value="F:phosphorelay sensor kinase activity"/>
    <property type="evidence" value="ECO:0007669"/>
    <property type="project" value="InterPro"/>
</dbReference>
<dbReference type="SUPFAM" id="SSF47384">
    <property type="entry name" value="Homodimeric domain of signal transducing histidine kinase"/>
    <property type="match status" value="1"/>
</dbReference>
<evidence type="ECO:0000256" key="1">
    <source>
        <dbReference type="ARBA" id="ARBA00000085"/>
    </source>
</evidence>
<evidence type="ECO:0000256" key="6">
    <source>
        <dbReference type="ARBA" id="ARBA00022679"/>
    </source>
</evidence>
<feature type="domain" description="PAS" evidence="14">
    <location>
        <begin position="193"/>
        <end position="242"/>
    </location>
</feature>
<dbReference type="CDD" id="cd00130">
    <property type="entry name" value="PAS"/>
    <property type="match status" value="1"/>
</dbReference>
<dbReference type="Pfam" id="PF08447">
    <property type="entry name" value="PAS_3"/>
    <property type="match status" value="1"/>
</dbReference>
<dbReference type="InterPro" id="IPR004358">
    <property type="entry name" value="Sig_transdc_His_kin-like_C"/>
</dbReference>
<comment type="subcellular location">
    <subcellularLocation>
        <location evidence="2">Membrane</location>
    </subcellularLocation>
</comment>
<feature type="domain" description="PAC" evidence="15">
    <location>
        <begin position="243"/>
        <end position="294"/>
    </location>
</feature>
<dbReference type="Proteomes" id="UP000261212">
    <property type="component" value="Unassembled WGS sequence"/>
</dbReference>
<evidence type="ECO:0000256" key="2">
    <source>
        <dbReference type="ARBA" id="ARBA00004370"/>
    </source>
</evidence>
<dbReference type="SUPFAM" id="SSF52172">
    <property type="entry name" value="CheY-like"/>
    <property type="match status" value="2"/>
</dbReference>
<feature type="coiled-coil region" evidence="11">
    <location>
        <begin position="143"/>
        <end position="170"/>
    </location>
</feature>
<comment type="function">
    <text evidence="9">May play the central regulatory role in sporulation. It may be an element of the effector pathway responsible for the activation of sporulation genes in response to nutritional stress. Spo0A may act in concert with spo0H (a sigma factor) to control the expression of some genes that are critical to the sporulation process.</text>
</comment>
<evidence type="ECO:0000256" key="4">
    <source>
        <dbReference type="ARBA" id="ARBA00018672"/>
    </source>
</evidence>
<evidence type="ECO:0000256" key="9">
    <source>
        <dbReference type="ARBA" id="ARBA00024867"/>
    </source>
</evidence>
<dbReference type="InterPro" id="IPR001789">
    <property type="entry name" value="Sig_transdc_resp-reg_receiver"/>
</dbReference>
<dbReference type="Pfam" id="PF00072">
    <property type="entry name" value="Response_reg"/>
    <property type="match status" value="1"/>
</dbReference>
<feature type="domain" description="Histidine kinase" evidence="12">
    <location>
        <begin position="579"/>
        <end position="803"/>
    </location>
</feature>
<dbReference type="InterPro" id="IPR003594">
    <property type="entry name" value="HATPase_dom"/>
</dbReference>
<feature type="coiled-coil region" evidence="11">
    <location>
        <begin position="542"/>
        <end position="569"/>
    </location>
</feature>
<feature type="modified residue" description="4-aspartylphosphate" evidence="10">
    <location>
        <position position="1011"/>
    </location>
</feature>
<comment type="caution">
    <text evidence="16">The sequence shown here is derived from an EMBL/GenBank/DDBJ whole genome shotgun (WGS) entry which is preliminary data.</text>
</comment>
<dbReference type="GO" id="GO:0016020">
    <property type="term" value="C:membrane"/>
    <property type="evidence" value="ECO:0007669"/>
    <property type="project" value="UniProtKB-SubCell"/>
</dbReference>
<protein>
    <recommendedName>
        <fullName evidence="4">Stage 0 sporulation protein A homolog</fullName>
        <ecNumber evidence="3">2.7.13.3</ecNumber>
    </recommendedName>
</protein>
<evidence type="ECO:0000256" key="8">
    <source>
        <dbReference type="ARBA" id="ARBA00023012"/>
    </source>
</evidence>
<evidence type="ECO:0000313" key="16">
    <source>
        <dbReference type="EMBL" id="RGD74986.1"/>
    </source>
</evidence>
<dbReference type="Gene3D" id="3.30.565.10">
    <property type="entry name" value="Histidine kinase-like ATPase, C-terminal domain"/>
    <property type="match status" value="1"/>
</dbReference>
<dbReference type="PROSITE" id="PS50112">
    <property type="entry name" value="PAS"/>
    <property type="match status" value="1"/>
</dbReference>
<evidence type="ECO:0000259" key="15">
    <source>
        <dbReference type="PROSITE" id="PS50113"/>
    </source>
</evidence>
<accession>A0A3E3E0X1</accession>
<evidence type="ECO:0000259" key="13">
    <source>
        <dbReference type="PROSITE" id="PS50110"/>
    </source>
</evidence>
<organism evidence="16 17">
    <name type="scientific">Anaerofustis stercorihominis</name>
    <dbReference type="NCBI Taxonomy" id="214853"/>
    <lineage>
        <taxon>Bacteria</taxon>
        <taxon>Bacillati</taxon>
        <taxon>Bacillota</taxon>
        <taxon>Clostridia</taxon>
        <taxon>Eubacteriales</taxon>
        <taxon>Eubacteriaceae</taxon>
        <taxon>Anaerofustis</taxon>
    </lineage>
</organism>
<reference evidence="16 17" key="1">
    <citation type="submission" date="2018-08" db="EMBL/GenBank/DDBJ databases">
        <title>A genome reference for cultivated species of the human gut microbiota.</title>
        <authorList>
            <person name="Zou Y."/>
            <person name="Xue W."/>
            <person name="Luo G."/>
        </authorList>
    </citation>
    <scope>NUCLEOTIDE SEQUENCE [LARGE SCALE GENOMIC DNA]</scope>
    <source>
        <strain evidence="16 17">AM25-6</strain>
    </source>
</reference>
<dbReference type="Pfam" id="PF00512">
    <property type="entry name" value="HisKA"/>
    <property type="match status" value="1"/>
</dbReference>
<dbReference type="EC" id="2.7.13.3" evidence="3"/>
<sequence length="1084" mass="125843">MIKYKRKVIPMPNEINNELFSPEWMSEVLSTSKTGLWMMSIDMKNNINKMYGEDVMLDLLGLKEALEPEACYAHWYSRINESYLDDVWEAVEKIITTGKLVEVQYPWNHPILGEIYVRCAGKVESEDNGIYTIKGYHQNISDIRNLKEDNLKKEKRLKEIEAEKNRYDDLFQSVLCGIAQYKYIDGKLKFKRINREAIKILGYTEEEFYKKEFWTLDDVYVEDDRNRIDKENSHLNNAGDKSIIFECKIKRPNGTTCWVLRNAQIILDENGDKIIQSVFLDIDKHIKAEKENRELSDKIAASNALLRVSMENTNICDFTYYPDEKLCVMPKRTSEVYGCKDKYDNMPKDFAEEYIDKSYYDDYYRMYDDIHNGEKTSVSIFKAKDRDLWCRVTLSTVRFDDEGNPKLVVGIVEDVTKEKSTEIQNFELNAISEFMIRSDYEFLSIVDLDKQQYSIKYSSLENSFSRPISYKNQINDRLRDDWIYEEDRDEYRKQMSLDNILNKLNSEKEMLNVYFRSNQNPPRHKECRICYFENHKKILITLRDIQDMIQKEENNKIALKEAYESAARANEAKSEFLSRMSHDIRTPMNAIFGMTSIAKNNLNDPDKILECLDKITISSDHLLNLINEVLDMSKIESGKLSLTSEKINLLHLVEDAITIISPDISKKHQNLSLDTSGVTHSDVISDSLRLRQVFLNILSNSMKYTPEGGNIELKVNEVKSTLEGYGRYEFIFKDDGIGMNEEFINKIFAPFERADDSRINKVHGTGLGMAITKSIVDLMSGDIVVESKKGRGSKFTVIVNMKIQDASEIYNKRFIDKNILVLSDDNNFVNNIKNILEEIGLNVESISSKEKLLFILDKIKNKDKSYFNIIVDWEYKDVNSVDDIKNIIKITNNKTPITVYYNGKWTNKENEAKLAGVSMFSSKPVVKSRVLYQLDYFLKNEVDKENKNGNIKVNLSTKRILLVEDNELNMEVAKELLKITKVNVDTAENGKVAYEKIKNTSPNYYDLVFMDIQMPVMNGYEATKKIRGLDREDVKSLPIIAMTANAFLEDIRAAKDAGLNEHIAKPLSIETFVNTMEKYIKDRR</sequence>
<dbReference type="PROSITE" id="PS50109">
    <property type="entry name" value="HIS_KIN"/>
    <property type="match status" value="1"/>
</dbReference>
<dbReference type="InterPro" id="IPR000700">
    <property type="entry name" value="PAS-assoc_C"/>
</dbReference>
<dbReference type="CDD" id="cd17546">
    <property type="entry name" value="REC_hyHK_CKI1_RcsC-like"/>
    <property type="match status" value="1"/>
</dbReference>
<keyword evidence="6" id="KW-0808">Transferase</keyword>
<dbReference type="Pfam" id="PF02518">
    <property type="entry name" value="HATPase_c"/>
    <property type="match status" value="1"/>
</dbReference>
<evidence type="ECO:0000313" key="17">
    <source>
        <dbReference type="Proteomes" id="UP000261212"/>
    </source>
</evidence>
<feature type="domain" description="Response regulatory" evidence="13">
    <location>
        <begin position="959"/>
        <end position="1080"/>
    </location>
</feature>
<comment type="catalytic activity">
    <reaction evidence="1">
        <text>ATP + protein L-histidine = ADP + protein N-phospho-L-histidine.</text>
        <dbReference type="EC" id="2.7.13.3"/>
    </reaction>
</comment>
<dbReference type="InterPro" id="IPR036097">
    <property type="entry name" value="HisK_dim/P_sf"/>
</dbReference>
<dbReference type="SMART" id="SM00387">
    <property type="entry name" value="HATPase_c"/>
    <property type="match status" value="1"/>
</dbReference>
<evidence type="ECO:0000256" key="7">
    <source>
        <dbReference type="ARBA" id="ARBA00022777"/>
    </source>
</evidence>
<dbReference type="InterPro" id="IPR036890">
    <property type="entry name" value="HATPase_C_sf"/>
</dbReference>
<keyword evidence="5 10" id="KW-0597">Phosphoprotein</keyword>
<dbReference type="Gene3D" id="3.40.50.2300">
    <property type="match status" value="2"/>
</dbReference>
<dbReference type="InterPro" id="IPR035965">
    <property type="entry name" value="PAS-like_dom_sf"/>
</dbReference>